<protein>
    <recommendedName>
        <fullName evidence="8">Telomere-associated protein Rif1 N-terminal domain-containing protein</fullName>
    </recommendedName>
</protein>
<organism evidence="9 10">
    <name type="scientific">Populus trichocarpa</name>
    <name type="common">Western balsam poplar</name>
    <name type="synonym">Populus balsamifera subsp. trichocarpa</name>
    <dbReference type="NCBI Taxonomy" id="3694"/>
    <lineage>
        <taxon>Eukaryota</taxon>
        <taxon>Viridiplantae</taxon>
        <taxon>Streptophyta</taxon>
        <taxon>Embryophyta</taxon>
        <taxon>Tracheophyta</taxon>
        <taxon>Spermatophyta</taxon>
        <taxon>Magnoliopsida</taxon>
        <taxon>eudicotyledons</taxon>
        <taxon>Gunneridae</taxon>
        <taxon>Pentapetalae</taxon>
        <taxon>rosids</taxon>
        <taxon>fabids</taxon>
        <taxon>Malpighiales</taxon>
        <taxon>Salicaceae</taxon>
        <taxon>Saliceae</taxon>
        <taxon>Populus</taxon>
    </lineage>
</organism>
<feature type="compositionally biased region" description="Basic and acidic residues" evidence="7">
    <location>
        <begin position="1034"/>
        <end position="1044"/>
    </location>
</feature>
<feature type="region of interest" description="Disordered" evidence="7">
    <location>
        <begin position="1010"/>
        <end position="1095"/>
    </location>
</feature>
<dbReference type="AlphaFoldDB" id="A0A3N7HYD9"/>
<keyword evidence="3" id="KW-0158">Chromosome</keyword>
<proteinExistence type="predicted"/>
<evidence type="ECO:0000256" key="1">
    <source>
        <dbReference type="ARBA" id="ARBA00004123"/>
    </source>
</evidence>
<dbReference type="EMBL" id="CM009307">
    <property type="protein sequence ID" value="RQP03079.1"/>
    <property type="molecule type" value="Genomic_DNA"/>
</dbReference>
<name>A0A3N7HYD9_POPTR</name>
<dbReference type="Proteomes" id="UP000006729">
    <property type="component" value="Chromosome 18"/>
</dbReference>
<dbReference type="GO" id="GO:0000781">
    <property type="term" value="C:chromosome, telomeric region"/>
    <property type="evidence" value="ECO:0007669"/>
    <property type="project" value="UniProtKB-SubCell"/>
</dbReference>
<dbReference type="InterPro" id="IPR016024">
    <property type="entry name" value="ARM-type_fold"/>
</dbReference>
<evidence type="ECO:0000256" key="2">
    <source>
        <dbReference type="ARBA" id="ARBA00004574"/>
    </source>
</evidence>
<dbReference type="SUPFAM" id="SSF48371">
    <property type="entry name" value="ARM repeat"/>
    <property type="match status" value="1"/>
</dbReference>
<keyword evidence="4" id="KW-0779">Telomere</keyword>
<dbReference type="PANTHER" id="PTHR22928:SF3">
    <property type="entry name" value="TELOMERE-ASSOCIATED PROTEIN RIF1"/>
    <property type="match status" value="1"/>
</dbReference>
<reference evidence="9 10" key="1">
    <citation type="journal article" date="2006" name="Science">
        <title>The genome of black cottonwood, Populus trichocarpa (Torr. &amp; Gray).</title>
        <authorList>
            <person name="Tuskan G.A."/>
            <person name="Difazio S."/>
            <person name="Jansson S."/>
            <person name="Bohlmann J."/>
            <person name="Grigoriev I."/>
            <person name="Hellsten U."/>
            <person name="Putnam N."/>
            <person name="Ralph S."/>
            <person name="Rombauts S."/>
            <person name="Salamov A."/>
            <person name="Schein J."/>
            <person name="Sterck L."/>
            <person name="Aerts A."/>
            <person name="Bhalerao R.R."/>
            <person name="Bhalerao R.P."/>
            <person name="Blaudez D."/>
            <person name="Boerjan W."/>
            <person name="Brun A."/>
            <person name="Brunner A."/>
            <person name="Busov V."/>
            <person name="Campbell M."/>
            <person name="Carlson J."/>
            <person name="Chalot M."/>
            <person name="Chapman J."/>
            <person name="Chen G.L."/>
            <person name="Cooper D."/>
            <person name="Coutinho P.M."/>
            <person name="Couturier J."/>
            <person name="Covert S."/>
            <person name="Cronk Q."/>
            <person name="Cunningham R."/>
            <person name="Davis J."/>
            <person name="Degroeve S."/>
            <person name="Dejardin A."/>
            <person name="Depamphilis C."/>
            <person name="Detter J."/>
            <person name="Dirks B."/>
            <person name="Dubchak I."/>
            <person name="Duplessis S."/>
            <person name="Ehlting J."/>
            <person name="Ellis B."/>
            <person name="Gendler K."/>
            <person name="Goodstein D."/>
            <person name="Gribskov M."/>
            <person name="Grimwood J."/>
            <person name="Groover A."/>
            <person name="Gunter L."/>
            <person name="Hamberger B."/>
            <person name="Heinze B."/>
            <person name="Helariutta Y."/>
            <person name="Henrissat B."/>
            <person name="Holligan D."/>
            <person name="Holt R."/>
            <person name="Huang W."/>
            <person name="Islam-Faridi N."/>
            <person name="Jones S."/>
            <person name="Jones-Rhoades M."/>
            <person name="Jorgensen R."/>
            <person name="Joshi C."/>
            <person name="Kangasjarvi J."/>
            <person name="Karlsson J."/>
            <person name="Kelleher C."/>
            <person name="Kirkpatrick R."/>
            <person name="Kirst M."/>
            <person name="Kohler A."/>
            <person name="Kalluri U."/>
            <person name="Larimer F."/>
            <person name="Leebens-Mack J."/>
            <person name="Leple J.C."/>
            <person name="Locascio P."/>
            <person name="Lou Y."/>
            <person name="Lucas S."/>
            <person name="Martin F."/>
            <person name="Montanini B."/>
            <person name="Napoli C."/>
            <person name="Nelson D.R."/>
            <person name="Nelson C."/>
            <person name="Nieminen K."/>
            <person name="Nilsson O."/>
            <person name="Pereda V."/>
            <person name="Peter G."/>
            <person name="Philippe R."/>
            <person name="Pilate G."/>
            <person name="Poliakov A."/>
            <person name="Razumovskaya J."/>
            <person name="Richardson P."/>
            <person name="Rinaldi C."/>
            <person name="Ritland K."/>
            <person name="Rouze P."/>
            <person name="Ryaboy D."/>
            <person name="Schmutz J."/>
            <person name="Schrader J."/>
            <person name="Segerman B."/>
            <person name="Shin H."/>
            <person name="Siddiqui A."/>
            <person name="Sterky F."/>
            <person name="Terry A."/>
            <person name="Tsai C.J."/>
            <person name="Uberbacher E."/>
            <person name="Unneberg P."/>
            <person name="Vahala J."/>
            <person name="Wall K."/>
            <person name="Wessler S."/>
            <person name="Yang G."/>
            <person name="Yin T."/>
            <person name="Douglas C."/>
            <person name="Marra M."/>
            <person name="Sandberg G."/>
            <person name="Van de Peer Y."/>
            <person name="Rokhsar D."/>
        </authorList>
    </citation>
    <scope>NUCLEOTIDE SEQUENCE [LARGE SCALE GENOMIC DNA]</scope>
    <source>
        <strain evidence="10">cv. Nisqually</strain>
    </source>
</reference>
<keyword evidence="5" id="KW-0539">Nucleus</keyword>
<feature type="compositionally biased region" description="Basic and acidic residues" evidence="7">
    <location>
        <begin position="1079"/>
        <end position="1095"/>
    </location>
</feature>
<keyword evidence="6" id="KW-0131">Cell cycle</keyword>
<accession>A0A3N7HYD9</accession>
<feature type="compositionally biased region" description="Polar residues" evidence="7">
    <location>
        <begin position="1014"/>
        <end position="1027"/>
    </location>
</feature>
<feature type="compositionally biased region" description="Polar residues" evidence="7">
    <location>
        <begin position="1062"/>
        <end position="1073"/>
    </location>
</feature>
<feature type="domain" description="Telomere-associated protein Rif1 N-terminal" evidence="8">
    <location>
        <begin position="20"/>
        <end position="199"/>
    </location>
</feature>
<comment type="subcellular location">
    <subcellularLocation>
        <location evidence="2">Chromosome</location>
        <location evidence="2">Telomere</location>
    </subcellularLocation>
    <subcellularLocation>
        <location evidence="1">Nucleus</location>
    </subcellularLocation>
</comment>
<sequence>MSSFCNQIEEIKSLIYSNKSLAYSTLSHLQEQSVNDPSLLQTLADNSQDLVSLITVDISIDDEEVAAQALKCSGFMIYHPSLVSTIPVDDANLVLEALAKVIMSTKIKSVCNLGVWCISMQQFEASILVGCFNSVLQAVVHALDNPIGSLSTTFEAMQAVMKLAAQLSERMRESSHIWAPPVFRRLLSIDKRERDISERCLLKIRPTIIPPPPALSKGLKIQTLQAWGWFIRLQGSHAMKYRHLTNDMLKVPEKTFSDHNPQVQIASLVAWEGLVDAFIHPALLTSETNEPIKNGIQQVRTSGGSSCQIQASGFSKSIKLIMTPLIGIISSKCDVSVYSSCLKTWCYLLHKLDISVNHPWVIELVLDPIFGAVFRFGPDVKTFWLWNLCLDLLDDFILAKCRNLDHETSSQVSHHSTPIKWLPWTIGQLDFLVKMMDIIISHASIATITPENRSSACDAALKIFRSFLKGVQMDFRSSSTKYNDIMLCLNTLLRFIKKICEDVTSEGGRSSELHHTSLQFLEAVVQDLEPSILGSPLYKVSLNFTCIHLQMVDNIRNVKYLGISSVAYMDMVSPLVYLSVLYICVVIPSTPATRGMELLLQGLRRFFKTILLLYDPVENLSVAVGLLYKHMEFRHLDIWTAIAKGLEDFFNGLTVKDLSLLKMDSNRDFPRAVCHLLSYPFVVCSCSWPTQKKDSGSLKESLVSPERKLKLQQVAEVWKSLYGALCASKFNKFSETSSLTEELCSMLNGCVDQNISMLDHGTEQYFHRDDIGLTYLSGTAVTCVMEQQILTLAASSVGNNVEHARDPKTFSGIKNSLEFSSRFLKLSWSMMEADPSTILFVTSRVFSVLVCFVRCLHTKPSILSFIETISCPLLQWLSHRETQEASTNEQLHHLWSEILSCLRRCQPPIVFDSSLLKLQAPLLEKTLDHPKSTISELTVTFWNSTYGKQIKLDYPESLLDILDKLSRNKRINLQTKSLPFLVKCHSISEVTAQRSRVTATNSRNSKRVELVEDTANQFEPENRLGSSSKRKRVGLTEHQKEVRRAQQGRGMDCSGHGPGIRTYTSVDFSQGNEDSQESQEIRDPESILELLRRTA</sequence>
<evidence type="ECO:0000256" key="5">
    <source>
        <dbReference type="ARBA" id="ARBA00023242"/>
    </source>
</evidence>
<evidence type="ECO:0000256" key="4">
    <source>
        <dbReference type="ARBA" id="ARBA00022895"/>
    </source>
</evidence>
<gene>
    <name evidence="9" type="ORF">POPTR_018G126300</name>
</gene>
<evidence type="ECO:0000313" key="10">
    <source>
        <dbReference type="Proteomes" id="UP000006729"/>
    </source>
</evidence>
<evidence type="ECO:0000313" key="9">
    <source>
        <dbReference type="EMBL" id="RQP03079.1"/>
    </source>
</evidence>
<dbReference type="InterPro" id="IPR022031">
    <property type="entry name" value="Rif1_N"/>
</dbReference>
<keyword evidence="10" id="KW-1185">Reference proteome</keyword>
<dbReference type="PANTHER" id="PTHR22928">
    <property type="entry name" value="TELOMERE-ASSOCIATED PROTEIN RIF1"/>
    <property type="match status" value="1"/>
</dbReference>
<feature type="domain" description="Telomere-associated protein Rif1 N-terminal" evidence="8">
    <location>
        <begin position="222"/>
        <end position="317"/>
    </location>
</feature>
<evidence type="ECO:0000256" key="6">
    <source>
        <dbReference type="ARBA" id="ARBA00023306"/>
    </source>
</evidence>
<dbReference type="GO" id="GO:0005634">
    <property type="term" value="C:nucleus"/>
    <property type="evidence" value="ECO:0007669"/>
    <property type="project" value="UniProtKB-SubCell"/>
</dbReference>
<evidence type="ECO:0000256" key="7">
    <source>
        <dbReference type="SAM" id="MobiDB-lite"/>
    </source>
</evidence>
<evidence type="ECO:0000256" key="3">
    <source>
        <dbReference type="ARBA" id="ARBA00022454"/>
    </source>
</evidence>
<dbReference type="Pfam" id="PF12231">
    <property type="entry name" value="Rif1_N"/>
    <property type="match status" value="2"/>
</dbReference>
<evidence type="ECO:0000259" key="8">
    <source>
        <dbReference type="Pfam" id="PF12231"/>
    </source>
</evidence>